<accession>A0ACC1M5Q9</accession>
<organism evidence="1 2">
    <name type="scientific">Coemansia aciculifera</name>
    <dbReference type="NCBI Taxonomy" id="417176"/>
    <lineage>
        <taxon>Eukaryota</taxon>
        <taxon>Fungi</taxon>
        <taxon>Fungi incertae sedis</taxon>
        <taxon>Zoopagomycota</taxon>
        <taxon>Kickxellomycotina</taxon>
        <taxon>Kickxellomycetes</taxon>
        <taxon>Kickxellales</taxon>
        <taxon>Kickxellaceae</taxon>
        <taxon>Coemansia</taxon>
    </lineage>
</organism>
<comment type="caution">
    <text evidence="1">The sequence shown here is derived from an EMBL/GenBank/DDBJ whole genome shotgun (WGS) entry which is preliminary data.</text>
</comment>
<dbReference type="Proteomes" id="UP001139981">
    <property type="component" value="Unassembled WGS sequence"/>
</dbReference>
<evidence type="ECO:0000313" key="1">
    <source>
        <dbReference type="EMBL" id="KAJ2896647.1"/>
    </source>
</evidence>
<protein>
    <submittedName>
        <fullName evidence="1">Uncharacterized protein</fullName>
    </submittedName>
</protein>
<dbReference type="EMBL" id="JANBVB010000179">
    <property type="protein sequence ID" value="KAJ2896647.1"/>
    <property type="molecule type" value="Genomic_DNA"/>
</dbReference>
<gene>
    <name evidence="1" type="ORF">IWW38_001958</name>
</gene>
<sequence>MTGVLTGLFVVALSVVVSQYGTSTLSGLSVVPKSLLGGMWPSSPMRPPLSITPPNGLEPLTDEEIDRLGGQSSAAVERLVNVEQTLRHLYGLLDTLKSYRDEETHDMRESLKRMQQERKELLDSNRSEKQRIDSLERENNNIKRDIKIQAVRSTDASKHAKEIESLKRRVDMLVRSGGGKGAGLGVDEVRKLVNEAIGKQERELKDMLKPGWLTTDGDAAYANVARMIEDALGRYANDRLGKTDFALASAGARILPGLTSPTLEPPARSFTQRMWRKLGMVSSQPPSTILDPNTHVGECWPMLGSSGQVGIHLAQPVLISDFAIEHVAKNIAIDWRSAPRQIEVWGYVLGAGAHASAAGDSRTVESQVVAGVTADPELHLASASTAAVVVEPSSAAEPAGGSSIPIPPYSESSRYGMAKLELLSIYEYEPSDSMALQTFRPVGSSVVGTARVQTLVLKVKSNWGHPGHTCLYRFRVHGQRPDSPAESAAAAP</sequence>
<evidence type="ECO:0000313" key="2">
    <source>
        <dbReference type="Proteomes" id="UP001139981"/>
    </source>
</evidence>
<proteinExistence type="predicted"/>
<name>A0ACC1M5Q9_9FUNG</name>
<keyword evidence="2" id="KW-1185">Reference proteome</keyword>
<reference evidence="1" key="1">
    <citation type="submission" date="2022-07" db="EMBL/GenBank/DDBJ databases">
        <title>Phylogenomic reconstructions and comparative analyses of Kickxellomycotina fungi.</title>
        <authorList>
            <person name="Reynolds N.K."/>
            <person name="Stajich J.E."/>
            <person name="Barry K."/>
            <person name="Grigoriev I.V."/>
            <person name="Crous P."/>
            <person name="Smith M.E."/>
        </authorList>
    </citation>
    <scope>NUCLEOTIDE SEQUENCE</scope>
    <source>
        <strain evidence="1">CBS 190363</strain>
    </source>
</reference>